<dbReference type="Gene3D" id="3.40.630.30">
    <property type="match status" value="1"/>
</dbReference>
<dbReference type="PROSITE" id="PS51186">
    <property type="entry name" value="GNAT"/>
    <property type="match status" value="1"/>
</dbReference>
<dbReference type="InterPro" id="IPR050680">
    <property type="entry name" value="YpeA/RimI_acetyltransf"/>
</dbReference>
<dbReference type="PANTHER" id="PTHR43420">
    <property type="entry name" value="ACETYLTRANSFERASE"/>
    <property type="match status" value="1"/>
</dbReference>
<dbReference type="GO" id="GO:0016747">
    <property type="term" value="F:acyltransferase activity, transferring groups other than amino-acyl groups"/>
    <property type="evidence" value="ECO:0007669"/>
    <property type="project" value="InterPro"/>
</dbReference>
<dbReference type="InterPro" id="IPR000182">
    <property type="entry name" value="GNAT_dom"/>
</dbReference>
<dbReference type="RefSeq" id="WP_055266365.1">
    <property type="nucleotide sequence ID" value="NZ_CABIXQ010000014.1"/>
</dbReference>
<dbReference type="InterPro" id="IPR016181">
    <property type="entry name" value="Acyl_CoA_acyltransferase"/>
</dbReference>
<protein>
    <submittedName>
        <fullName evidence="4">GNAT family acetyltransferase</fullName>
    </submittedName>
</protein>
<dbReference type="OrthoDB" id="9804948at2"/>
<accession>A0A174HE13</accession>
<dbReference type="AlphaFoldDB" id="A0A174HE13"/>
<dbReference type="CDD" id="cd04301">
    <property type="entry name" value="NAT_SF"/>
    <property type="match status" value="1"/>
</dbReference>
<dbReference type="SUPFAM" id="SSF55729">
    <property type="entry name" value="Acyl-CoA N-acyltransferases (Nat)"/>
    <property type="match status" value="1"/>
</dbReference>
<dbReference type="EMBL" id="CYZX01000014">
    <property type="protein sequence ID" value="CUO71408.1"/>
    <property type="molecule type" value="Genomic_DNA"/>
</dbReference>
<organism evidence="4 5">
    <name type="scientific">Clostridium disporicum</name>
    <dbReference type="NCBI Taxonomy" id="84024"/>
    <lineage>
        <taxon>Bacteria</taxon>
        <taxon>Bacillati</taxon>
        <taxon>Bacillota</taxon>
        <taxon>Clostridia</taxon>
        <taxon>Eubacteriales</taxon>
        <taxon>Clostridiaceae</taxon>
        <taxon>Clostridium</taxon>
    </lineage>
</organism>
<evidence type="ECO:0000259" key="3">
    <source>
        <dbReference type="PROSITE" id="PS51186"/>
    </source>
</evidence>
<dbReference type="Proteomes" id="UP000095594">
    <property type="component" value="Unassembled WGS sequence"/>
</dbReference>
<sequence length="300" mass="35620">MSNYVEVQGKKYIYEKDYKENEHLRKSFNELANRTFGIDFEQWYQEGYWGDSYITYSLIDNGEVVSNVSVSIMEFKFKGEKKIYIQIGTVMTDERYRNKGLARYLMETVIEEWKDKCDLIYLFANDSAINFYPKFNFIEAYEYEYSIGCFTIDEESRVRKINMEDSNDKEIFKNIIENTVLFSQFAVLNNKNLVMFYCNSFMKENIYYVEDYDAIVIAEKSDEIIYILEVFGTKNIDLESIINKIVNKNTKKVVLGFTPFNTVLYDEKILKEEDTTLFVMKDKDNPLEFNNIMFPVLSHA</sequence>
<evidence type="ECO:0000313" key="5">
    <source>
        <dbReference type="Proteomes" id="UP000095594"/>
    </source>
</evidence>
<keyword evidence="1 4" id="KW-0808">Transferase</keyword>
<keyword evidence="2" id="KW-0012">Acyltransferase</keyword>
<reference evidence="4 5" key="1">
    <citation type="submission" date="2015-09" db="EMBL/GenBank/DDBJ databases">
        <authorList>
            <consortium name="Pathogen Informatics"/>
        </authorList>
    </citation>
    <scope>NUCLEOTIDE SEQUENCE [LARGE SCALE GENOMIC DNA]</scope>
    <source>
        <strain evidence="4 5">2789STDY5834856</strain>
    </source>
</reference>
<evidence type="ECO:0000313" key="4">
    <source>
        <dbReference type="EMBL" id="CUO71408.1"/>
    </source>
</evidence>
<name>A0A174HE13_9CLOT</name>
<dbReference type="Pfam" id="PF13527">
    <property type="entry name" value="Acetyltransf_9"/>
    <property type="match status" value="1"/>
</dbReference>
<feature type="domain" description="N-acetyltransferase" evidence="3">
    <location>
        <begin position="16"/>
        <end position="159"/>
    </location>
</feature>
<gene>
    <name evidence="4" type="ORF">ERS852471_02106</name>
</gene>
<evidence type="ECO:0000256" key="2">
    <source>
        <dbReference type="ARBA" id="ARBA00023315"/>
    </source>
</evidence>
<proteinExistence type="predicted"/>
<dbReference type="PANTHER" id="PTHR43420:SF31">
    <property type="entry name" value="ACETYLTRANSFERASE"/>
    <property type="match status" value="1"/>
</dbReference>
<evidence type="ECO:0000256" key="1">
    <source>
        <dbReference type="ARBA" id="ARBA00022679"/>
    </source>
</evidence>